<name>A0ACB8U2H4_9APHY</name>
<organism evidence="1 2">
    <name type="scientific">Irpex rosettiformis</name>
    <dbReference type="NCBI Taxonomy" id="378272"/>
    <lineage>
        <taxon>Eukaryota</taxon>
        <taxon>Fungi</taxon>
        <taxon>Dikarya</taxon>
        <taxon>Basidiomycota</taxon>
        <taxon>Agaricomycotina</taxon>
        <taxon>Agaricomycetes</taxon>
        <taxon>Polyporales</taxon>
        <taxon>Irpicaceae</taxon>
        <taxon>Irpex</taxon>
    </lineage>
</organism>
<keyword evidence="2" id="KW-1185">Reference proteome</keyword>
<sequence length="347" mass="38220">MAPVKNGRILFNERPEDFPVPGQHTIYDDSETIDLDSVPLNGGFLVKILVLSMDPYLRGKMRKVADLGDSFEIGKPLYNEGVAKVLRSEHPEVKAGDHIFCTLPFQHYTILHSLKDTNGARDVIVLHNKENLPWSAYTGVVGMPGQTAYFGWKEYASPTKGEVAFVSGAAGPVGSFVVQLAKADGLKVIASAGSDDKVEFVKSLGADYVFNYKKEDTAKVLEREGPINIYWDNVGGSTLDVALVNAARQARFIECGMISGYNLAGGDIIRNLSRVVWREIKLFGFIVYSLFPKYAEQFYEEVPKLVKSGTIKYTEDKFIGLEQAGHAMEAVQRGTNKAKAVIIVAED</sequence>
<gene>
    <name evidence="1" type="ORF">BDY19DRAFT_994117</name>
</gene>
<dbReference type="EMBL" id="MU274914">
    <property type="protein sequence ID" value="KAI0088195.1"/>
    <property type="molecule type" value="Genomic_DNA"/>
</dbReference>
<proteinExistence type="predicted"/>
<evidence type="ECO:0000313" key="2">
    <source>
        <dbReference type="Proteomes" id="UP001055072"/>
    </source>
</evidence>
<dbReference type="Proteomes" id="UP001055072">
    <property type="component" value="Unassembled WGS sequence"/>
</dbReference>
<comment type="caution">
    <text evidence="1">The sequence shown here is derived from an EMBL/GenBank/DDBJ whole genome shotgun (WGS) entry which is preliminary data.</text>
</comment>
<accession>A0ACB8U2H4</accession>
<reference evidence="1" key="1">
    <citation type="journal article" date="2021" name="Environ. Microbiol.">
        <title>Gene family expansions and transcriptome signatures uncover fungal adaptations to wood decay.</title>
        <authorList>
            <person name="Hage H."/>
            <person name="Miyauchi S."/>
            <person name="Viragh M."/>
            <person name="Drula E."/>
            <person name="Min B."/>
            <person name="Chaduli D."/>
            <person name="Navarro D."/>
            <person name="Favel A."/>
            <person name="Norest M."/>
            <person name="Lesage-Meessen L."/>
            <person name="Balint B."/>
            <person name="Merenyi Z."/>
            <person name="de Eugenio L."/>
            <person name="Morin E."/>
            <person name="Martinez A.T."/>
            <person name="Baldrian P."/>
            <person name="Stursova M."/>
            <person name="Martinez M.J."/>
            <person name="Novotny C."/>
            <person name="Magnuson J.K."/>
            <person name="Spatafora J.W."/>
            <person name="Maurice S."/>
            <person name="Pangilinan J."/>
            <person name="Andreopoulos W."/>
            <person name="LaButti K."/>
            <person name="Hundley H."/>
            <person name="Na H."/>
            <person name="Kuo A."/>
            <person name="Barry K."/>
            <person name="Lipzen A."/>
            <person name="Henrissat B."/>
            <person name="Riley R."/>
            <person name="Ahrendt S."/>
            <person name="Nagy L.G."/>
            <person name="Grigoriev I.V."/>
            <person name="Martin F."/>
            <person name="Rosso M.N."/>
        </authorList>
    </citation>
    <scope>NUCLEOTIDE SEQUENCE</scope>
    <source>
        <strain evidence="1">CBS 384.51</strain>
    </source>
</reference>
<evidence type="ECO:0000313" key="1">
    <source>
        <dbReference type="EMBL" id="KAI0088195.1"/>
    </source>
</evidence>
<protein>
    <submittedName>
        <fullName evidence="1">Alcohol dehydrogenase</fullName>
    </submittedName>
</protein>